<evidence type="ECO:0000313" key="8">
    <source>
        <dbReference type="Proteomes" id="UP000261540"/>
    </source>
</evidence>
<reference evidence="7" key="2">
    <citation type="submission" date="2025-09" db="UniProtKB">
        <authorList>
            <consortium name="Ensembl"/>
        </authorList>
    </citation>
    <scope>IDENTIFICATION</scope>
</reference>
<organism evidence="7 8">
    <name type="scientific">Paramormyrops kingsleyae</name>
    <dbReference type="NCBI Taxonomy" id="1676925"/>
    <lineage>
        <taxon>Eukaryota</taxon>
        <taxon>Metazoa</taxon>
        <taxon>Chordata</taxon>
        <taxon>Craniata</taxon>
        <taxon>Vertebrata</taxon>
        <taxon>Euteleostomi</taxon>
        <taxon>Actinopterygii</taxon>
        <taxon>Neopterygii</taxon>
        <taxon>Teleostei</taxon>
        <taxon>Osteoglossocephala</taxon>
        <taxon>Osteoglossomorpha</taxon>
        <taxon>Osteoglossiformes</taxon>
        <taxon>Mormyridae</taxon>
        <taxon>Paramormyrops</taxon>
    </lineage>
</organism>
<sequence>MFGIIKNSIFGGTEETKYDVLSNETKEEGTYEIRRYKAARYATLTSEGKPFDQSTGECMKQMLLYVGGNNDKGEGMGMTAPVCITVSPKDDGTLQDRVVVGLRLPERYQENPPTPTDSSIQFEDRAALTVYVTRFGGYAHEKEYCTEAARLTQMLGEGTTFQKDKYFCCGYDPPVKPYGRRNEVWFIKEEH</sequence>
<dbReference type="PANTHER" id="PTHR11220">
    <property type="entry name" value="HEME-BINDING PROTEIN-RELATED"/>
    <property type="match status" value="1"/>
</dbReference>
<evidence type="ECO:0000256" key="4">
    <source>
        <dbReference type="ARBA" id="ARBA00022490"/>
    </source>
</evidence>
<proteinExistence type="inferred from homology"/>
<dbReference type="GO" id="GO:0020037">
    <property type="term" value="F:heme binding"/>
    <property type="evidence" value="ECO:0007669"/>
    <property type="project" value="TreeGrafter"/>
</dbReference>
<dbReference type="STRING" id="1676925.ENSPKIP00000015218"/>
<comment type="subcellular location">
    <subcellularLocation>
        <location evidence="1">Cytoplasm</location>
    </subcellularLocation>
</comment>
<dbReference type="GO" id="GO:0005737">
    <property type="term" value="C:cytoplasm"/>
    <property type="evidence" value="ECO:0007669"/>
    <property type="project" value="UniProtKB-SubCell"/>
</dbReference>
<accession>A0A3B3RA20</accession>
<keyword evidence="4" id="KW-0963">Cytoplasm</keyword>
<comment type="subunit">
    <text evidence="3">Monomer.</text>
</comment>
<dbReference type="PANTHER" id="PTHR11220:SF22">
    <property type="entry name" value="HEME-BINDING PROTEIN 1"/>
    <property type="match status" value="1"/>
</dbReference>
<reference evidence="7" key="1">
    <citation type="submission" date="2025-08" db="UniProtKB">
        <authorList>
            <consortium name="Ensembl"/>
        </authorList>
    </citation>
    <scope>IDENTIFICATION</scope>
</reference>
<dbReference type="GeneTree" id="ENSGT00940000163377"/>
<comment type="similarity">
    <text evidence="2">Belongs to the HEBP family.</text>
</comment>
<evidence type="ECO:0000256" key="1">
    <source>
        <dbReference type="ARBA" id="ARBA00004496"/>
    </source>
</evidence>
<evidence type="ECO:0000256" key="5">
    <source>
        <dbReference type="ARBA" id="ARBA00037673"/>
    </source>
</evidence>
<comment type="function">
    <text evidence="5">May bind free porphyrinogens that may be present in the cell and thus facilitate removal of these potentially toxic compound. Binds with a high affinity to one molecule of heme or porphyrins. It binds metalloporphyrins, free porphyrins and N-methylprotoporphyrin with similar affinities.</text>
</comment>
<name>A0A3B3RA20_9TELE</name>
<evidence type="ECO:0000256" key="6">
    <source>
        <dbReference type="ARBA" id="ARBA00040755"/>
    </source>
</evidence>
<evidence type="ECO:0000313" key="7">
    <source>
        <dbReference type="Ensembl" id="ENSPKIP00000015218.1"/>
    </source>
</evidence>
<dbReference type="AlphaFoldDB" id="A0A3B3RA20"/>
<dbReference type="SUPFAM" id="SSF55136">
    <property type="entry name" value="Probable bacterial effector-binding domain"/>
    <property type="match status" value="1"/>
</dbReference>
<dbReference type="KEGG" id="pki:111845219"/>
<dbReference type="Gene3D" id="3.20.80.10">
    <property type="entry name" value="Regulatory factor, effector binding domain"/>
    <property type="match status" value="1"/>
</dbReference>
<dbReference type="Pfam" id="PF04832">
    <property type="entry name" value="SOUL"/>
    <property type="match status" value="1"/>
</dbReference>
<dbReference type="InterPro" id="IPR006917">
    <property type="entry name" value="SOUL_heme-bd"/>
</dbReference>
<evidence type="ECO:0000256" key="3">
    <source>
        <dbReference type="ARBA" id="ARBA00011245"/>
    </source>
</evidence>
<dbReference type="OrthoDB" id="9980274at2759"/>
<protein>
    <recommendedName>
        <fullName evidence="6">Heme-binding protein 1</fullName>
    </recommendedName>
</protein>
<dbReference type="GeneID" id="111845219"/>
<dbReference type="RefSeq" id="XP_023670229.1">
    <property type="nucleotide sequence ID" value="XM_023814461.2"/>
</dbReference>
<dbReference type="Ensembl" id="ENSPKIT00000039679.1">
    <property type="protein sequence ID" value="ENSPKIP00000015218.1"/>
    <property type="gene ID" value="ENSPKIG00000002013.1"/>
</dbReference>
<evidence type="ECO:0000256" key="2">
    <source>
        <dbReference type="ARBA" id="ARBA00009817"/>
    </source>
</evidence>
<dbReference type="InterPro" id="IPR011256">
    <property type="entry name" value="Reg_factor_effector_dom_sf"/>
</dbReference>
<dbReference type="FunFam" id="3.20.80.10:FF:000003">
    <property type="entry name" value="Heme-binding protein 1"/>
    <property type="match status" value="1"/>
</dbReference>
<keyword evidence="8" id="KW-1185">Reference proteome</keyword>
<dbReference type="Proteomes" id="UP000261540">
    <property type="component" value="Unplaced"/>
</dbReference>